<evidence type="ECO:0000259" key="9">
    <source>
        <dbReference type="PROSITE" id="PS51192"/>
    </source>
</evidence>
<feature type="region of interest" description="Disordered" evidence="8">
    <location>
        <begin position="602"/>
        <end position="626"/>
    </location>
</feature>
<feature type="compositionally biased region" description="Low complexity" evidence="8">
    <location>
        <begin position="865"/>
        <end position="874"/>
    </location>
</feature>
<feature type="compositionally biased region" description="Polar residues" evidence="8">
    <location>
        <begin position="716"/>
        <end position="727"/>
    </location>
</feature>
<dbReference type="GO" id="GO:0005737">
    <property type="term" value="C:cytoplasm"/>
    <property type="evidence" value="ECO:0007669"/>
    <property type="project" value="TreeGrafter"/>
</dbReference>
<evidence type="ECO:0000256" key="1">
    <source>
        <dbReference type="ARBA" id="ARBA00005446"/>
    </source>
</evidence>
<dbReference type="PANTHER" id="PTHR13710">
    <property type="entry name" value="DNA HELICASE RECQ FAMILY MEMBER"/>
    <property type="match status" value="1"/>
</dbReference>
<evidence type="ECO:0000256" key="3">
    <source>
        <dbReference type="ARBA" id="ARBA00022840"/>
    </source>
</evidence>
<feature type="region of interest" description="Disordered" evidence="8">
    <location>
        <begin position="404"/>
        <end position="425"/>
    </location>
</feature>
<feature type="compositionally biased region" description="Polar residues" evidence="8">
    <location>
        <begin position="738"/>
        <end position="750"/>
    </location>
</feature>
<dbReference type="CDD" id="cd17920">
    <property type="entry name" value="DEXHc_RecQ"/>
    <property type="match status" value="1"/>
</dbReference>
<comment type="similarity">
    <text evidence="1">Belongs to the helicase family. RecQ subfamily.</text>
</comment>
<dbReference type="OrthoDB" id="10261556at2759"/>
<feature type="region of interest" description="Disordered" evidence="8">
    <location>
        <begin position="715"/>
        <end position="750"/>
    </location>
</feature>
<dbReference type="SUPFAM" id="SSF52540">
    <property type="entry name" value="P-loop containing nucleoside triphosphate hydrolases"/>
    <property type="match status" value="1"/>
</dbReference>
<organism evidence="11 12">
    <name type="scientific">Dentipellis fragilis</name>
    <dbReference type="NCBI Taxonomy" id="205917"/>
    <lineage>
        <taxon>Eukaryota</taxon>
        <taxon>Fungi</taxon>
        <taxon>Dikarya</taxon>
        <taxon>Basidiomycota</taxon>
        <taxon>Agaricomycotina</taxon>
        <taxon>Agaricomycetes</taxon>
        <taxon>Russulales</taxon>
        <taxon>Hericiaceae</taxon>
        <taxon>Dentipellis</taxon>
    </lineage>
</organism>
<dbReference type="GO" id="GO:0005694">
    <property type="term" value="C:chromosome"/>
    <property type="evidence" value="ECO:0007669"/>
    <property type="project" value="TreeGrafter"/>
</dbReference>
<dbReference type="Pfam" id="PF00270">
    <property type="entry name" value="DEAD"/>
    <property type="match status" value="1"/>
</dbReference>
<evidence type="ECO:0000259" key="10">
    <source>
        <dbReference type="PROSITE" id="PS51194"/>
    </source>
</evidence>
<dbReference type="SMART" id="SM00490">
    <property type="entry name" value="HELICc"/>
    <property type="match status" value="1"/>
</dbReference>
<feature type="region of interest" description="Disordered" evidence="8">
    <location>
        <begin position="1"/>
        <end position="29"/>
    </location>
</feature>
<dbReference type="InterPro" id="IPR014001">
    <property type="entry name" value="Helicase_ATP-bd"/>
</dbReference>
<dbReference type="PROSITE" id="PS51194">
    <property type="entry name" value="HELICASE_CTER"/>
    <property type="match status" value="1"/>
</dbReference>
<evidence type="ECO:0000313" key="11">
    <source>
        <dbReference type="EMBL" id="TFY56011.1"/>
    </source>
</evidence>
<dbReference type="PROSITE" id="PS51192">
    <property type="entry name" value="HELICASE_ATP_BIND_1"/>
    <property type="match status" value="1"/>
</dbReference>
<dbReference type="SMART" id="SM00487">
    <property type="entry name" value="DEXDc"/>
    <property type="match status" value="1"/>
</dbReference>
<keyword evidence="2" id="KW-0547">Nucleotide-binding</keyword>
<accession>A0A4Y9Y3M1</accession>
<feature type="compositionally biased region" description="Low complexity" evidence="8">
    <location>
        <begin position="846"/>
        <end position="855"/>
    </location>
</feature>
<feature type="compositionally biased region" description="Polar residues" evidence="8">
    <location>
        <begin position="793"/>
        <end position="803"/>
    </location>
</feature>
<keyword evidence="5" id="KW-0413">Isomerase</keyword>
<keyword evidence="4" id="KW-0238">DNA-binding</keyword>
<feature type="region of interest" description="Disordered" evidence="8">
    <location>
        <begin position="780"/>
        <end position="882"/>
    </location>
</feature>
<keyword evidence="3" id="KW-0067">ATP-binding</keyword>
<dbReference type="GO" id="GO:0009378">
    <property type="term" value="F:four-way junction helicase activity"/>
    <property type="evidence" value="ECO:0007669"/>
    <property type="project" value="TreeGrafter"/>
</dbReference>
<dbReference type="EC" id="5.6.2.4" evidence="7"/>
<name>A0A4Y9Y3M1_9AGAM</name>
<comment type="catalytic activity">
    <reaction evidence="6">
        <text>Couples ATP hydrolysis with the unwinding of duplex DNA by translocating in the 3'-5' direction.</text>
        <dbReference type="EC" id="5.6.2.4"/>
    </reaction>
</comment>
<dbReference type="GO" id="GO:0003677">
    <property type="term" value="F:DNA binding"/>
    <property type="evidence" value="ECO:0007669"/>
    <property type="project" value="UniProtKB-KW"/>
</dbReference>
<evidence type="ECO:0000256" key="6">
    <source>
        <dbReference type="ARBA" id="ARBA00034617"/>
    </source>
</evidence>
<dbReference type="Gene3D" id="3.40.50.300">
    <property type="entry name" value="P-loop containing nucleotide triphosphate hydrolases"/>
    <property type="match status" value="2"/>
</dbReference>
<comment type="caution">
    <text evidence="11">The sequence shown here is derived from an EMBL/GenBank/DDBJ whole genome shotgun (WGS) entry which is preliminary data.</text>
</comment>
<dbReference type="InterPro" id="IPR001650">
    <property type="entry name" value="Helicase_C-like"/>
</dbReference>
<gene>
    <name evidence="11" type="ORF">EVG20_g9099</name>
</gene>
<sequence length="1062" mass="116125">MPPKSSKSRRRVQSNRSHRPPPPPPRKMTVDEVQALRDAMKQQLNGREPRDFQVDLVQAQEERKDALCQAATGQGKTAIAAGPYALAQNSERVTFMVSPLIGLQDEMVETFREDFNLSAVAVNSAHGGCSPQLMAEIVAGKYRIVLLSPEMLLSRRFIDNVLRQPALAARIYSVVIDEAHCISHWGVDFRKKYSQIGMIRVFLPRNTPFIAVSASLTRRVAQDVIDKLQMARGSYVYRNMGNDRSNVSIVVRAIHNTMQSFSDLDFVIPSNVTSAADIPKTWIYADNIATGAEIIDHLRTLLPEHLHGTIRPYNAVHGADYRKQAMAGFRSGDLRILVCTDAAGMGCNIPDIEIVVQWKLPNKLSSFIQRAGRAARAPNIKGLAVLLVEPSAYSVELLKKDLQVSQPKGKRGPKSTRPAEGKGKKMEFAKARGRNRGGLTADDAITVVEQPSFDEFDEGEGLTLFVQYTKCRRELLREVFNSPDSANKLTVPCCDICCPTLLDRTRPGMKVQNRGGKRLAYGEKIDTVEKALIQWRKDVLERKNATYLTADCILPNDAVRKLSTLKQPLSTASIEGYLSHQWYHWSDYGEELTELLVGLQPEVAAPPLPPPSSSPSPPTRPDDAVCRTAAKHPREDDLANDAVLAALPDPSAKRQRTNINERPLALTPVQQNHVLDTTLSLTGNQAVREARTMSQVQQYNWTVYTPAHWEAAGAGSITSNPASTPHLSTRLPHPMPASTPTDEPSLSQIPHTPVQAHSTIYAPSPRWAVPQVPLSLAHAHPPPNLRCPGAPTPSATPLTSQRQLAAATPLHNRSRQPVRTTAPSAVPYASQGQAPYADNARLSVHPRLASSSRSHSPPPLPTPSSTPHTSSTSTVYSRPTMAPGSFEAPPAYGPLCPPPVLSQPFAPSHVHASKLAYSYFSPSPFAVASSYALSAAFPRQAQFLPTPSPTPQQVPTAQAGISGIPFAYNSMHPSSFGPTHQQSSLAMSMAPPHNHSDTFPPSNIHGQIQVDLDLANPQVQSSAISLPSRQVVSNMPYPPESQRSAQHPYHYALYQQSNFSPH</sequence>
<evidence type="ECO:0000256" key="5">
    <source>
        <dbReference type="ARBA" id="ARBA00023235"/>
    </source>
</evidence>
<dbReference type="STRING" id="205917.A0A4Y9Y3M1"/>
<dbReference type="GO" id="GO:0043138">
    <property type="term" value="F:3'-5' DNA helicase activity"/>
    <property type="evidence" value="ECO:0007669"/>
    <property type="project" value="UniProtKB-EC"/>
</dbReference>
<evidence type="ECO:0000256" key="2">
    <source>
        <dbReference type="ARBA" id="ARBA00022741"/>
    </source>
</evidence>
<feature type="compositionally biased region" description="Pro residues" evidence="8">
    <location>
        <begin position="604"/>
        <end position="619"/>
    </location>
</feature>
<evidence type="ECO:0000256" key="7">
    <source>
        <dbReference type="ARBA" id="ARBA00034808"/>
    </source>
</evidence>
<feature type="domain" description="Helicase C-terminal" evidence="10">
    <location>
        <begin position="271"/>
        <end position="420"/>
    </location>
</feature>
<evidence type="ECO:0000256" key="4">
    <source>
        <dbReference type="ARBA" id="ARBA00023125"/>
    </source>
</evidence>
<dbReference type="GO" id="GO:0005524">
    <property type="term" value="F:ATP binding"/>
    <property type="evidence" value="ECO:0007669"/>
    <property type="project" value="UniProtKB-KW"/>
</dbReference>
<dbReference type="PANTHER" id="PTHR13710:SF105">
    <property type="entry name" value="ATP-DEPENDENT DNA HELICASE Q1"/>
    <property type="match status" value="1"/>
</dbReference>
<feature type="compositionally biased region" description="Basic residues" evidence="8">
    <location>
        <begin position="1"/>
        <end position="19"/>
    </location>
</feature>
<dbReference type="Proteomes" id="UP000298327">
    <property type="component" value="Unassembled WGS sequence"/>
</dbReference>
<dbReference type="InterPro" id="IPR027417">
    <property type="entry name" value="P-loop_NTPase"/>
</dbReference>
<evidence type="ECO:0000256" key="8">
    <source>
        <dbReference type="SAM" id="MobiDB-lite"/>
    </source>
</evidence>
<protein>
    <recommendedName>
        <fullName evidence="7">DNA 3'-5' helicase</fullName>
        <ecNumber evidence="7">5.6.2.4</ecNumber>
    </recommendedName>
</protein>
<dbReference type="Pfam" id="PF00271">
    <property type="entry name" value="Helicase_C"/>
    <property type="match status" value="1"/>
</dbReference>
<proteinExistence type="inferred from homology"/>
<feature type="domain" description="Helicase ATP-binding" evidence="9">
    <location>
        <begin position="57"/>
        <end position="234"/>
    </location>
</feature>
<dbReference type="GO" id="GO:0006310">
    <property type="term" value="P:DNA recombination"/>
    <property type="evidence" value="ECO:0007669"/>
    <property type="project" value="TreeGrafter"/>
</dbReference>
<reference evidence="11 12" key="1">
    <citation type="submission" date="2019-02" db="EMBL/GenBank/DDBJ databases">
        <title>Genome sequencing of the rare red list fungi Dentipellis fragilis.</title>
        <authorList>
            <person name="Buettner E."/>
            <person name="Kellner H."/>
        </authorList>
    </citation>
    <scope>NUCLEOTIDE SEQUENCE [LARGE SCALE GENOMIC DNA]</scope>
    <source>
        <strain evidence="11 12">DSM 105465</strain>
    </source>
</reference>
<dbReference type="EMBL" id="SEOQ01000866">
    <property type="protein sequence ID" value="TFY56011.1"/>
    <property type="molecule type" value="Genomic_DNA"/>
</dbReference>
<dbReference type="GO" id="GO:0006281">
    <property type="term" value="P:DNA repair"/>
    <property type="evidence" value="ECO:0007669"/>
    <property type="project" value="TreeGrafter"/>
</dbReference>
<evidence type="ECO:0000313" key="12">
    <source>
        <dbReference type="Proteomes" id="UP000298327"/>
    </source>
</evidence>
<dbReference type="AlphaFoldDB" id="A0A4Y9Y3M1"/>
<keyword evidence="12" id="KW-1185">Reference proteome</keyword>
<dbReference type="InterPro" id="IPR011545">
    <property type="entry name" value="DEAD/DEAH_box_helicase_dom"/>
</dbReference>